<evidence type="ECO:0000256" key="2">
    <source>
        <dbReference type="SAM" id="SignalP"/>
    </source>
</evidence>
<evidence type="ECO:0000256" key="1">
    <source>
        <dbReference type="SAM" id="MobiDB-lite"/>
    </source>
</evidence>
<feature type="region of interest" description="Disordered" evidence="1">
    <location>
        <begin position="105"/>
        <end position="125"/>
    </location>
</feature>
<name>A0A4P6G9Y7_9PSED</name>
<evidence type="ECO:0000313" key="3">
    <source>
        <dbReference type="EMBL" id="QAY86452.1"/>
    </source>
</evidence>
<reference evidence="3 4" key="1">
    <citation type="submission" date="2017-11" db="EMBL/GenBank/DDBJ databases">
        <title>Genome sequence of Pseudomonas arsenicoxydans ACM1.</title>
        <authorList>
            <person name="Nascimento F.X."/>
        </authorList>
    </citation>
    <scope>NUCLEOTIDE SEQUENCE [LARGE SCALE GENOMIC DNA]</scope>
    <source>
        <strain evidence="3 4">ACM1</strain>
    </source>
</reference>
<accession>A0A4P6G9Y7</accession>
<organism evidence="3 4">
    <name type="scientific">Pseudomonas arsenicoxydans</name>
    <dbReference type="NCBI Taxonomy" id="702115"/>
    <lineage>
        <taxon>Bacteria</taxon>
        <taxon>Pseudomonadati</taxon>
        <taxon>Pseudomonadota</taxon>
        <taxon>Gammaproteobacteria</taxon>
        <taxon>Pseudomonadales</taxon>
        <taxon>Pseudomonadaceae</taxon>
        <taxon>Pseudomonas</taxon>
    </lineage>
</organism>
<gene>
    <name evidence="3" type="ORF">CUN61_21950</name>
</gene>
<dbReference type="RefSeq" id="WP_208668509.1">
    <property type="nucleotide sequence ID" value="NZ_CP024767.1"/>
</dbReference>
<evidence type="ECO:0000313" key="4">
    <source>
        <dbReference type="Proteomes" id="UP000291121"/>
    </source>
</evidence>
<sequence length="192" mass="20815">MKLIRVLAYAVALASIIPTAGYSARAAEVPLGSTTMKGQITTQVLAVDPANYQITIEGADKSPVSLQLTDKAKALHNLKVGDKVDIHVIRSVAYTLDTNVDSTPGISNESKTVRASKDNPNPGGEAIRRVKVTSKITHIDMKKHEVTLLPPEGEARVMKVEDPKLQTRMKKLQVGQTINAIYTEVMSVKTSR</sequence>
<protein>
    <recommendedName>
        <fullName evidence="5">Copper-binding protein</fullName>
    </recommendedName>
</protein>
<proteinExistence type="predicted"/>
<dbReference type="EMBL" id="CP024767">
    <property type="protein sequence ID" value="QAY86452.1"/>
    <property type="molecule type" value="Genomic_DNA"/>
</dbReference>
<dbReference type="Proteomes" id="UP000291121">
    <property type="component" value="Chromosome"/>
</dbReference>
<evidence type="ECO:0008006" key="5">
    <source>
        <dbReference type="Google" id="ProtNLM"/>
    </source>
</evidence>
<keyword evidence="4" id="KW-1185">Reference proteome</keyword>
<dbReference type="AlphaFoldDB" id="A0A4P6G9Y7"/>
<feature type="chain" id="PRO_5020843349" description="Copper-binding protein" evidence="2">
    <location>
        <begin position="27"/>
        <end position="192"/>
    </location>
</feature>
<feature type="signal peptide" evidence="2">
    <location>
        <begin position="1"/>
        <end position="26"/>
    </location>
</feature>
<keyword evidence="2" id="KW-0732">Signal</keyword>